<dbReference type="Pfam" id="PF20903">
    <property type="entry name" value="SPL"/>
    <property type="match status" value="1"/>
</dbReference>
<dbReference type="InterPro" id="IPR049539">
    <property type="entry name" value="SPL"/>
</dbReference>
<protein>
    <submittedName>
        <fullName evidence="1">Radical SAM protein</fullName>
    </submittedName>
</protein>
<dbReference type="GO" id="GO:1904047">
    <property type="term" value="F:S-adenosyl-L-methionine binding"/>
    <property type="evidence" value="ECO:0007669"/>
    <property type="project" value="TreeGrafter"/>
</dbReference>
<keyword evidence="2" id="KW-1185">Reference proteome</keyword>
<dbReference type="EMBL" id="QZDT01000016">
    <property type="protein sequence ID" value="NBJ93188.1"/>
    <property type="molecule type" value="Genomic_DNA"/>
</dbReference>
<dbReference type="GO" id="GO:0051539">
    <property type="term" value="F:4 iron, 4 sulfur cluster binding"/>
    <property type="evidence" value="ECO:0007669"/>
    <property type="project" value="TreeGrafter"/>
</dbReference>
<dbReference type="PANTHER" id="PTHR37822:SF2">
    <property type="entry name" value="SPORE PHOTOPRODUCT LYASE"/>
    <property type="match status" value="1"/>
</dbReference>
<dbReference type="PANTHER" id="PTHR37822">
    <property type="entry name" value="SPORE PHOTOPRODUCT LYASE-RELATED"/>
    <property type="match status" value="1"/>
</dbReference>
<evidence type="ECO:0000313" key="1">
    <source>
        <dbReference type="EMBL" id="NBJ93188.1"/>
    </source>
</evidence>
<dbReference type="Gene3D" id="3.40.50.12110">
    <property type="match status" value="1"/>
</dbReference>
<dbReference type="Gene3D" id="3.80.30.30">
    <property type="match status" value="1"/>
</dbReference>
<comment type="caution">
    <text evidence="1">The sequence shown here is derived from an EMBL/GenBank/DDBJ whole genome shotgun (WGS) entry which is preliminary data.</text>
</comment>
<dbReference type="OrthoDB" id="9783671at2"/>
<evidence type="ECO:0000313" key="2">
    <source>
        <dbReference type="Proteomes" id="UP001154420"/>
    </source>
</evidence>
<reference evidence="1" key="1">
    <citation type="submission" date="2018-09" db="EMBL/GenBank/DDBJ databases">
        <title>Murine metabolic-syndrome-specific gut microbial biobank.</title>
        <authorList>
            <person name="Liu C."/>
        </authorList>
    </citation>
    <scope>NUCLEOTIDE SEQUENCE</scope>
    <source>
        <strain evidence="1">D42-62</strain>
    </source>
</reference>
<dbReference type="GO" id="GO:0003913">
    <property type="term" value="F:DNA photolyase activity"/>
    <property type="evidence" value="ECO:0007669"/>
    <property type="project" value="TreeGrafter"/>
</dbReference>
<gene>
    <name evidence="1" type="ORF">D5281_11420</name>
</gene>
<accession>A0A9X5GRF9</accession>
<dbReference type="RefSeq" id="WP_160560292.1">
    <property type="nucleotide sequence ID" value="NZ_QZDT01000016.1"/>
</dbReference>
<dbReference type="GO" id="GO:0042601">
    <property type="term" value="C:endospore-forming forespore"/>
    <property type="evidence" value="ECO:0007669"/>
    <property type="project" value="TreeGrafter"/>
</dbReference>
<dbReference type="AlphaFoldDB" id="A0A9X5GRF9"/>
<proteinExistence type="predicted"/>
<name>A0A9X5GRF9_9FIRM</name>
<sequence length="347" mass="41174">MKNLKGEYYNSPFSHVYVEKEVWEHPRTKRILAKLPDADVIEIDHYKDVFCRKGQDYVLQHRAQNLILGAKHGTLLYKGAPVCQSFGNQNFYYTSCMMNCIFDCEYCYLKGMYPSGNLVVFVNLEDIFKEVEKLLLKEELYLCISYDTDLPALEGLMGYVQEWLQFVEENLFSGKKRLTVEIRTKAADSHFFERHFPVPGVIYGMTLSPQIVIESYEHKTPALRQRIAWATQAMTEGYRVRLCFDPMIYCKEWKQRYSEMLEDVFSQIDMDKIEDVSVGTFRVSQDYLKKMRRQQPCSMVVQYPFINDKGVYHYPKELTKEMEQFLVDRLKERIAEKKIFLWEDEEM</sequence>
<organism evidence="1 2">
    <name type="scientific">Parablautia muri</name>
    <dbReference type="NCBI Taxonomy" id="2320879"/>
    <lineage>
        <taxon>Bacteria</taxon>
        <taxon>Bacillati</taxon>
        <taxon>Bacillota</taxon>
        <taxon>Clostridia</taxon>
        <taxon>Lachnospirales</taxon>
        <taxon>Lachnospiraceae</taxon>
        <taxon>Parablautia</taxon>
    </lineage>
</organism>
<dbReference type="Proteomes" id="UP001154420">
    <property type="component" value="Unassembled WGS sequence"/>
</dbReference>